<name>A0AAD7RPZ3_9TELE</name>
<dbReference type="EMBL" id="JAINUG010000198">
    <property type="protein sequence ID" value="KAJ8388224.1"/>
    <property type="molecule type" value="Genomic_DNA"/>
</dbReference>
<reference evidence="2" key="1">
    <citation type="journal article" date="2023" name="Science">
        <title>Genome structures resolve the early diversification of teleost fishes.</title>
        <authorList>
            <person name="Parey E."/>
            <person name="Louis A."/>
            <person name="Montfort J."/>
            <person name="Bouchez O."/>
            <person name="Roques C."/>
            <person name="Iampietro C."/>
            <person name="Lluch J."/>
            <person name="Castinel A."/>
            <person name="Donnadieu C."/>
            <person name="Desvignes T."/>
            <person name="Floi Bucao C."/>
            <person name="Jouanno E."/>
            <person name="Wen M."/>
            <person name="Mejri S."/>
            <person name="Dirks R."/>
            <person name="Jansen H."/>
            <person name="Henkel C."/>
            <person name="Chen W.J."/>
            <person name="Zahm M."/>
            <person name="Cabau C."/>
            <person name="Klopp C."/>
            <person name="Thompson A.W."/>
            <person name="Robinson-Rechavi M."/>
            <person name="Braasch I."/>
            <person name="Lecointre G."/>
            <person name="Bobe J."/>
            <person name="Postlethwait J.H."/>
            <person name="Berthelot C."/>
            <person name="Roest Crollius H."/>
            <person name="Guiguen Y."/>
        </authorList>
    </citation>
    <scope>NUCLEOTIDE SEQUENCE</scope>
    <source>
        <strain evidence="2">NC1722</strain>
    </source>
</reference>
<feature type="compositionally biased region" description="Basic and acidic residues" evidence="1">
    <location>
        <begin position="99"/>
        <end position="113"/>
    </location>
</feature>
<feature type="compositionally biased region" description="Polar residues" evidence="1">
    <location>
        <begin position="29"/>
        <end position="52"/>
    </location>
</feature>
<feature type="region of interest" description="Disordered" evidence="1">
    <location>
        <begin position="253"/>
        <end position="277"/>
    </location>
</feature>
<protein>
    <submittedName>
        <fullName evidence="2">Uncharacterized protein</fullName>
    </submittedName>
</protein>
<comment type="caution">
    <text evidence="2">The sequence shown here is derived from an EMBL/GenBank/DDBJ whole genome shotgun (WGS) entry which is preliminary data.</text>
</comment>
<evidence type="ECO:0000256" key="1">
    <source>
        <dbReference type="SAM" id="MobiDB-lite"/>
    </source>
</evidence>
<gene>
    <name evidence="2" type="ORF">AAFF_G00135950</name>
</gene>
<dbReference type="Proteomes" id="UP001221898">
    <property type="component" value="Unassembled WGS sequence"/>
</dbReference>
<accession>A0AAD7RPZ3</accession>
<proteinExistence type="predicted"/>
<keyword evidence="3" id="KW-1185">Reference proteome</keyword>
<dbReference type="AlphaFoldDB" id="A0AAD7RPZ3"/>
<organism evidence="2 3">
    <name type="scientific">Aldrovandia affinis</name>
    <dbReference type="NCBI Taxonomy" id="143900"/>
    <lineage>
        <taxon>Eukaryota</taxon>
        <taxon>Metazoa</taxon>
        <taxon>Chordata</taxon>
        <taxon>Craniata</taxon>
        <taxon>Vertebrata</taxon>
        <taxon>Euteleostomi</taxon>
        <taxon>Actinopterygii</taxon>
        <taxon>Neopterygii</taxon>
        <taxon>Teleostei</taxon>
        <taxon>Notacanthiformes</taxon>
        <taxon>Halosauridae</taxon>
        <taxon>Aldrovandia</taxon>
    </lineage>
</organism>
<sequence length="277" mass="30268">MSSIPGWCNETATSGANVELQSQGYSLSTDLANLQENSQETSSDSVTASSRGTAGKPKHNGEHLPPLHLAGTPCTTQEPPRSVKGPDRAGEPASLQPKAQERRIAESSSDEERTITTRVIRRRVILKGEDARNAPSDSVTEQQFIDKDGNLITRKIIRRVIRRVVVTPNNKDGGGGKRLGESKQGQSSEEEGNCAKGAARKAEVGTEMVERWWCWGPQDSNTSPNLARASLSLLWPWVTSVFTKDVMERDPIIRRGSGGTGRRRRTRNALPGVRLFS</sequence>
<feature type="region of interest" description="Disordered" evidence="1">
    <location>
        <begin position="167"/>
        <end position="199"/>
    </location>
</feature>
<evidence type="ECO:0000313" key="3">
    <source>
        <dbReference type="Proteomes" id="UP001221898"/>
    </source>
</evidence>
<evidence type="ECO:0000313" key="2">
    <source>
        <dbReference type="EMBL" id="KAJ8388224.1"/>
    </source>
</evidence>
<feature type="region of interest" description="Disordered" evidence="1">
    <location>
        <begin position="29"/>
        <end position="113"/>
    </location>
</feature>